<sequence length="68" mass="8019">MCADHNDMASTVEELDRQVALANRSRPNMPFTGRCYWCNEKICRGNFCDRGCCEDFLRRRYANSQRVH</sequence>
<evidence type="ECO:0000313" key="2">
    <source>
        <dbReference type="Proteomes" id="UP000190667"/>
    </source>
</evidence>
<name>A0A1S8YGS3_9GAMM</name>
<evidence type="ECO:0000313" key="1">
    <source>
        <dbReference type="EMBL" id="OON38067.1"/>
    </source>
</evidence>
<evidence type="ECO:0008006" key="3">
    <source>
        <dbReference type="Google" id="ProtNLM"/>
    </source>
</evidence>
<dbReference type="RefSeq" id="WP_078004302.1">
    <property type="nucleotide sequence ID" value="NZ_MRUL01000017.1"/>
</dbReference>
<accession>A0A1S8YGS3</accession>
<dbReference type="OrthoDB" id="6271876at2"/>
<dbReference type="Proteomes" id="UP000190667">
    <property type="component" value="Unassembled WGS sequence"/>
</dbReference>
<dbReference type="EMBL" id="MRUL01000017">
    <property type="protein sequence ID" value="OON38067.1"/>
    <property type="molecule type" value="Genomic_DNA"/>
</dbReference>
<organism evidence="1 2">
    <name type="scientific">Izhakiella australiensis</name>
    <dbReference type="NCBI Taxonomy" id="1926881"/>
    <lineage>
        <taxon>Bacteria</taxon>
        <taxon>Pseudomonadati</taxon>
        <taxon>Pseudomonadota</taxon>
        <taxon>Gammaproteobacteria</taxon>
        <taxon>Enterobacterales</taxon>
        <taxon>Erwiniaceae</taxon>
        <taxon>Izhakiella</taxon>
    </lineage>
</organism>
<keyword evidence="2" id="KW-1185">Reference proteome</keyword>
<reference evidence="1 2" key="1">
    <citation type="submission" date="2016-12" db="EMBL/GenBank/DDBJ databases">
        <title>Izhakiella australiana sp. nov. of genus Izhakiella isolated from Australian desert.</title>
        <authorList>
            <person name="Ji M."/>
        </authorList>
    </citation>
    <scope>NUCLEOTIDE SEQUENCE [LARGE SCALE GENOMIC DNA]</scope>
    <source>
        <strain evidence="1 2">D4N98</strain>
    </source>
</reference>
<comment type="caution">
    <text evidence="1">The sequence shown here is derived from an EMBL/GenBank/DDBJ whole genome shotgun (WGS) entry which is preliminary data.</text>
</comment>
<gene>
    <name evidence="1" type="ORF">BTJ39_19035</name>
</gene>
<dbReference type="AlphaFoldDB" id="A0A1S8YGS3"/>
<protein>
    <recommendedName>
        <fullName evidence="3">DUF2116 family Zn-ribbon domain-containing protein</fullName>
    </recommendedName>
</protein>
<dbReference type="STRING" id="1926881.BTJ39_19035"/>
<proteinExistence type="predicted"/>